<dbReference type="RefSeq" id="WP_113916438.1">
    <property type="nucleotide sequence ID" value="NZ_QNSE01000006.1"/>
</dbReference>
<dbReference type="GO" id="GO:0016788">
    <property type="term" value="F:hydrolase activity, acting on ester bonds"/>
    <property type="evidence" value="ECO:0007669"/>
    <property type="project" value="InterPro"/>
</dbReference>
<dbReference type="PANTHER" id="PTHR15162">
    <property type="entry name" value="ASPARTOACYLASE"/>
    <property type="match status" value="1"/>
</dbReference>
<dbReference type="InterPro" id="IPR050178">
    <property type="entry name" value="AspA/AstE_fam"/>
</dbReference>
<comment type="caution">
    <text evidence="6">The sequence shown here is derived from an EMBL/GenBank/DDBJ whole genome shotgun (WGS) entry which is preliminary data.</text>
</comment>
<keyword evidence="7" id="KW-1185">Reference proteome</keyword>
<evidence type="ECO:0000256" key="4">
    <source>
        <dbReference type="ARBA" id="ARBA00022833"/>
    </source>
</evidence>
<evidence type="ECO:0000256" key="2">
    <source>
        <dbReference type="ARBA" id="ARBA00022723"/>
    </source>
</evidence>
<evidence type="ECO:0000313" key="7">
    <source>
        <dbReference type="Proteomes" id="UP000252792"/>
    </source>
</evidence>
<name>A0A366JB44_9GAMM</name>
<keyword evidence="4" id="KW-0862">Zinc</keyword>
<sequence>MNNKETHSTTGTLPEYPIEIDFPDITPYASGNNGIPYLYTFDSGETGPHVMINAITHGNEVCGAIVVKELIDLAIKPRKGRLTLAFANVAAYLKFDSTNPDTSRFVDQDLNRVWTKEILDDLSQNSTELQRARQLRPIIDEVDFLLDLHSMHEKCPPLCVCGPLEKGLELAQEQQSPAWVIRDEGHPEGCRLRDYAGFGDSSSAKNALLVECGQHWESSAVTVARDVTARFLLLHGLFQDSDLPSSWFQPLEPKMNIVKVTEPVVATSMNFRFTENYTGLETFSEAGSIIAWRDGKQITTPYENCVLVMPSVRQLRPGVTVVRLGELQSA</sequence>
<evidence type="ECO:0000313" key="6">
    <source>
        <dbReference type="EMBL" id="RBP83455.1"/>
    </source>
</evidence>
<dbReference type="Pfam" id="PF24827">
    <property type="entry name" value="AstE_AspA_cat"/>
    <property type="match status" value="1"/>
</dbReference>
<proteinExistence type="predicted"/>
<dbReference type="Proteomes" id="UP000252792">
    <property type="component" value="Unassembled WGS sequence"/>
</dbReference>
<dbReference type="EMBL" id="QNSE01000006">
    <property type="protein sequence ID" value="RBP83455.1"/>
    <property type="molecule type" value="Genomic_DNA"/>
</dbReference>
<dbReference type="SUPFAM" id="SSF53187">
    <property type="entry name" value="Zn-dependent exopeptidases"/>
    <property type="match status" value="1"/>
</dbReference>
<evidence type="ECO:0000259" key="5">
    <source>
        <dbReference type="Pfam" id="PF24827"/>
    </source>
</evidence>
<dbReference type="OrthoDB" id="6794856at2"/>
<dbReference type="GO" id="GO:0005829">
    <property type="term" value="C:cytosol"/>
    <property type="evidence" value="ECO:0007669"/>
    <property type="project" value="TreeGrafter"/>
</dbReference>
<evidence type="ECO:0000256" key="3">
    <source>
        <dbReference type="ARBA" id="ARBA00022801"/>
    </source>
</evidence>
<dbReference type="AlphaFoldDB" id="A0A366JB44"/>
<keyword evidence="3" id="KW-0378">Hydrolase</keyword>
<dbReference type="Gene3D" id="3.40.630.10">
    <property type="entry name" value="Zn peptidases"/>
    <property type="match status" value="1"/>
</dbReference>
<organism evidence="6 7">
    <name type="scientific">Marinomonas rhizomae</name>
    <dbReference type="NCBI Taxonomy" id="491948"/>
    <lineage>
        <taxon>Bacteria</taxon>
        <taxon>Pseudomonadati</taxon>
        <taxon>Pseudomonadota</taxon>
        <taxon>Gammaproteobacteria</taxon>
        <taxon>Oceanospirillales</taxon>
        <taxon>Oceanospirillaceae</taxon>
        <taxon>Marinomonas</taxon>
    </lineage>
</organism>
<reference evidence="6 7" key="1">
    <citation type="submission" date="2018-06" db="EMBL/GenBank/DDBJ databases">
        <title>Genomic Encyclopedia of Type Strains, Phase III (KMG-III): the genomes of soil and plant-associated and newly described type strains.</title>
        <authorList>
            <person name="Whitman W."/>
        </authorList>
    </citation>
    <scope>NUCLEOTIDE SEQUENCE [LARGE SCALE GENOMIC DNA]</scope>
    <source>
        <strain evidence="6 7">CECT 7377</strain>
    </source>
</reference>
<evidence type="ECO:0000256" key="1">
    <source>
        <dbReference type="ARBA" id="ARBA00001947"/>
    </source>
</evidence>
<dbReference type="CDD" id="cd06910">
    <property type="entry name" value="M14_ASTE_ASPA-like"/>
    <property type="match status" value="1"/>
</dbReference>
<comment type="cofactor">
    <cofactor evidence="1">
        <name>Zn(2+)</name>
        <dbReference type="ChEBI" id="CHEBI:29105"/>
    </cofactor>
</comment>
<accession>A0A366JB44</accession>
<gene>
    <name evidence="6" type="ORF">DFP80_106100</name>
</gene>
<protein>
    <submittedName>
        <fullName evidence="6">Putative deacylase</fullName>
    </submittedName>
</protein>
<feature type="domain" description="Succinylglutamate desuccinylase/Aspartoacylase catalytic" evidence="5">
    <location>
        <begin position="47"/>
        <end position="214"/>
    </location>
</feature>
<dbReference type="GO" id="GO:0046872">
    <property type="term" value="F:metal ion binding"/>
    <property type="evidence" value="ECO:0007669"/>
    <property type="project" value="UniProtKB-KW"/>
</dbReference>
<dbReference type="PANTHER" id="PTHR15162:SF7">
    <property type="entry name" value="SUCCINYLGLUTAMATE DESUCCINYLASE"/>
    <property type="match status" value="1"/>
</dbReference>
<dbReference type="InterPro" id="IPR055438">
    <property type="entry name" value="AstE_AspA_cat"/>
</dbReference>
<keyword evidence="2" id="KW-0479">Metal-binding</keyword>